<feature type="compositionally biased region" description="Acidic residues" evidence="5">
    <location>
        <begin position="239"/>
        <end position="276"/>
    </location>
</feature>
<dbReference type="EMBL" id="MU006055">
    <property type="protein sequence ID" value="KAF2857250.1"/>
    <property type="molecule type" value="Genomic_DNA"/>
</dbReference>
<dbReference type="GO" id="GO:0030687">
    <property type="term" value="C:preribosome, large subunit precursor"/>
    <property type="evidence" value="ECO:0007669"/>
    <property type="project" value="TreeGrafter"/>
</dbReference>
<dbReference type="Gene3D" id="3.30.390.110">
    <property type="match status" value="1"/>
</dbReference>
<feature type="compositionally biased region" description="Basic residues" evidence="5">
    <location>
        <begin position="280"/>
        <end position="295"/>
    </location>
</feature>
<feature type="compositionally biased region" description="Low complexity" evidence="5">
    <location>
        <begin position="307"/>
        <end position="317"/>
    </location>
</feature>
<dbReference type="Pfam" id="PF01778">
    <property type="entry name" value="Ribosomal_L28e"/>
    <property type="match status" value="1"/>
</dbReference>
<comment type="subcellular location">
    <subcellularLocation>
        <location evidence="1">Nucleus</location>
    </subcellularLocation>
</comment>
<evidence type="ECO:0000313" key="7">
    <source>
        <dbReference type="EMBL" id="KAF2857250.1"/>
    </source>
</evidence>
<dbReference type="PANTHER" id="PTHR23405">
    <property type="entry name" value="MAINTENANCE OF KILLER 16 MAK16 PROTEIN-RELATED"/>
    <property type="match status" value="1"/>
</dbReference>
<evidence type="ECO:0000256" key="4">
    <source>
        <dbReference type="PIRNR" id="PIRNR003352"/>
    </source>
</evidence>
<sequence length="317" mass="36660">MSSDEITWQIINTQFCSFKLTLPNRTRGRGHVGGASTFCRNEYNLTGVCSRQTCPIANSRYATVRTDPATGRIYLYIKEPERAHLPKRWWERIRLSDNYTKAVEEVQTRLAHWNGGAVNRCLQRLTRLVQVRARERRLVKEQERLGERVVGRLAPKVRRREEGRERRAVAAAKVERAIEKELVERLKSGVYGEVPLNCDEKVWEKVLDSMVEAEEGEEEEEEEEEHEVEYEKDAQVEYVEGEDSDEDLEDWFSGDSGDEEDGEDGEGGEGGEGDEETGNKRKRKDKMKGQRKKGPKMTIEYEEEAAPPEMEMQTVKW</sequence>
<evidence type="ECO:0000256" key="2">
    <source>
        <dbReference type="ARBA" id="ARBA00005514"/>
    </source>
</evidence>
<keyword evidence="3 4" id="KW-0539">Nucleus</keyword>
<evidence type="ECO:0000256" key="1">
    <source>
        <dbReference type="ARBA" id="ARBA00004123"/>
    </source>
</evidence>
<dbReference type="GO" id="GO:0005730">
    <property type="term" value="C:nucleolus"/>
    <property type="evidence" value="ECO:0007669"/>
    <property type="project" value="UniProtKB-UniRule"/>
</dbReference>
<reference evidence="7" key="1">
    <citation type="journal article" date="2020" name="Stud. Mycol.">
        <title>101 Dothideomycetes genomes: a test case for predicting lifestyles and emergence of pathogens.</title>
        <authorList>
            <person name="Haridas S."/>
            <person name="Albert R."/>
            <person name="Binder M."/>
            <person name="Bloem J."/>
            <person name="Labutti K."/>
            <person name="Salamov A."/>
            <person name="Andreopoulos B."/>
            <person name="Baker S."/>
            <person name="Barry K."/>
            <person name="Bills G."/>
            <person name="Bluhm B."/>
            <person name="Cannon C."/>
            <person name="Castanera R."/>
            <person name="Culley D."/>
            <person name="Daum C."/>
            <person name="Ezra D."/>
            <person name="Gonzalez J."/>
            <person name="Henrissat B."/>
            <person name="Kuo A."/>
            <person name="Liang C."/>
            <person name="Lipzen A."/>
            <person name="Lutzoni F."/>
            <person name="Magnuson J."/>
            <person name="Mondo S."/>
            <person name="Nolan M."/>
            <person name="Ohm R."/>
            <person name="Pangilinan J."/>
            <person name="Park H.-J."/>
            <person name="Ramirez L."/>
            <person name="Alfaro M."/>
            <person name="Sun H."/>
            <person name="Tritt A."/>
            <person name="Yoshinaga Y."/>
            <person name="Zwiers L.-H."/>
            <person name="Turgeon B."/>
            <person name="Goodwin S."/>
            <person name="Spatafora J."/>
            <person name="Crous P."/>
            <person name="Grigoriev I."/>
        </authorList>
    </citation>
    <scope>NUCLEOTIDE SEQUENCE</scope>
    <source>
        <strain evidence="7">CBS 480.64</strain>
    </source>
</reference>
<evidence type="ECO:0000256" key="5">
    <source>
        <dbReference type="SAM" id="MobiDB-lite"/>
    </source>
</evidence>
<dbReference type="PIRSF" id="PIRSF003352">
    <property type="entry name" value="MAK16"/>
    <property type="match status" value="1"/>
</dbReference>
<evidence type="ECO:0000313" key="8">
    <source>
        <dbReference type="Proteomes" id="UP000799421"/>
    </source>
</evidence>
<dbReference type="GO" id="GO:0000470">
    <property type="term" value="P:maturation of LSU-rRNA"/>
    <property type="evidence" value="ECO:0007669"/>
    <property type="project" value="TreeGrafter"/>
</dbReference>
<feature type="domain" description="Ribosomal eL28/Mak16" evidence="6">
    <location>
        <begin position="7"/>
        <end position="130"/>
    </location>
</feature>
<dbReference type="GO" id="GO:0000460">
    <property type="term" value="P:maturation of 5.8S rRNA"/>
    <property type="evidence" value="ECO:0007669"/>
    <property type="project" value="TreeGrafter"/>
</dbReference>
<feature type="region of interest" description="Disordered" evidence="5">
    <location>
        <begin position="211"/>
        <end position="317"/>
    </location>
</feature>
<dbReference type="Pfam" id="PF04874">
    <property type="entry name" value="Mak16"/>
    <property type="match status" value="1"/>
</dbReference>
<comment type="similarity">
    <text evidence="2 4">Belongs to the MAK16 family.</text>
</comment>
<dbReference type="OrthoDB" id="10251342at2759"/>
<gene>
    <name evidence="7" type="ORF">K470DRAFT_291849</name>
</gene>
<dbReference type="AlphaFoldDB" id="A0A6A7BPF0"/>
<feature type="compositionally biased region" description="Acidic residues" evidence="5">
    <location>
        <begin position="211"/>
        <end position="228"/>
    </location>
</feature>
<accession>A0A6A7BPF0</accession>
<dbReference type="InterPro" id="IPR006958">
    <property type="entry name" value="Mak16"/>
</dbReference>
<protein>
    <recommendedName>
        <fullName evidence="4">Protein MAK16</fullName>
    </recommendedName>
</protein>
<proteinExistence type="inferred from homology"/>
<dbReference type="InterPro" id="IPR029004">
    <property type="entry name" value="Ribosomal_eL28/Mak16"/>
</dbReference>
<dbReference type="FunFam" id="3.30.390.110:FF:000001">
    <property type="entry name" value="Protein MAK16 homolog"/>
    <property type="match status" value="1"/>
</dbReference>
<keyword evidence="8" id="KW-1185">Reference proteome</keyword>
<dbReference type="Proteomes" id="UP000799421">
    <property type="component" value="Unassembled WGS sequence"/>
</dbReference>
<organism evidence="7 8">
    <name type="scientific">Piedraia hortae CBS 480.64</name>
    <dbReference type="NCBI Taxonomy" id="1314780"/>
    <lineage>
        <taxon>Eukaryota</taxon>
        <taxon>Fungi</taxon>
        <taxon>Dikarya</taxon>
        <taxon>Ascomycota</taxon>
        <taxon>Pezizomycotina</taxon>
        <taxon>Dothideomycetes</taxon>
        <taxon>Dothideomycetidae</taxon>
        <taxon>Capnodiales</taxon>
        <taxon>Piedraiaceae</taxon>
        <taxon>Piedraia</taxon>
    </lineage>
</organism>
<evidence type="ECO:0000259" key="6">
    <source>
        <dbReference type="Pfam" id="PF01778"/>
    </source>
</evidence>
<name>A0A6A7BPF0_9PEZI</name>
<evidence type="ECO:0000256" key="3">
    <source>
        <dbReference type="ARBA" id="ARBA00023242"/>
    </source>
</evidence>
<dbReference type="PANTHER" id="PTHR23405:SF4">
    <property type="entry name" value="PROTEIN MAK16 HOMOLOG"/>
    <property type="match status" value="1"/>
</dbReference>